<dbReference type="RefSeq" id="WP_158917954.1">
    <property type="nucleotide sequence ID" value="NZ_CP047020.1"/>
</dbReference>
<dbReference type="AlphaFoldDB" id="A0A6I6MQE1"/>
<name>A0A6I6MQE1_9ACTN</name>
<keyword evidence="3" id="KW-1185">Reference proteome</keyword>
<dbReference type="EMBL" id="CP047020">
    <property type="protein sequence ID" value="QHA02698.1"/>
    <property type="molecule type" value="Genomic_DNA"/>
</dbReference>
<evidence type="ECO:0000256" key="1">
    <source>
        <dbReference type="SAM" id="Phobius"/>
    </source>
</evidence>
<keyword evidence="1" id="KW-1133">Transmembrane helix</keyword>
<gene>
    <name evidence="2" type="ORF">GQF42_04825</name>
</gene>
<protein>
    <submittedName>
        <fullName evidence="2">Uncharacterized protein</fullName>
    </submittedName>
</protein>
<sequence>MRVPAAGPGRWPAQEDGRALVACYGVVLGAAVPLVGSRLSQRFGRRR</sequence>
<keyword evidence="1" id="KW-0812">Transmembrane</keyword>
<keyword evidence="1" id="KW-0472">Membrane</keyword>
<accession>A0A6I6MQE1</accession>
<dbReference type="KEGG" id="sbro:GQF42_04825"/>
<proteinExistence type="predicted"/>
<reference evidence="2 3" key="1">
    <citation type="submission" date="2019-12" db="EMBL/GenBank/DDBJ databases">
        <title>Streptomyces sp. strain T44 isolated from rhizosphere soil of Broussonetia papyrifera.</title>
        <authorList>
            <person name="Mo P."/>
        </authorList>
    </citation>
    <scope>NUCLEOTIDE SEQUENCE [LARGE SCALE GENOMIC DNA]</scope>
    <source>
        <strain evidence="2 3">T44</strain>
    </source>
</reference>
<dbReference type="Proteomes" id="UP000436138">
    <property type="component" value="Chromosome"/>
</dbReference>
<evidence type="ECO:0000313" key="3">
    <source>
        <dbReference type="Proteomes" id="UP000436138"/>
    </source>
</evidence>
<organism evidence="2 3">
    <name type="scientific">Streptomyces broussonetiae</name>
    <dbReference type="NCBI Taxonomy" id="2686304"/>
    <lineage>
        <taxon>Bacteria</taxon>
        <taxon>Bacillati</taxon>
        <taxon>Actinomycetota</taxon>
        <taxon>Actinomycetes</taxon>
        <taxon>Kitasatosporales</taxon>
        <taxon>Streptomycetaceae</taxon>
        <taxon>Streptomyces</taxon>
    </lineage>
</organism>
<evidence type="ECO:0000313" key="2">
    <source>
        <dbReference type="EMBL" id="QHA02698.1"/>
    </source>
</evidence>
<feature type="transmembrane region" description="Helical" evidence="1">
    <location>
        <begin position="19"/>
        <end position="39"/>
    </location>
</feature>